<dbReference type="InterPro" id="IPR001296">
    <property type="entry name" value="Glyco_trans_1"/>
</dbReference>
<dbReference type="KEGG" id="mpt:Mpe_A2727"/>
<dbReference type="InterPro" id="IPR028098">
    <property type="entry name" value="Glyco_trans_4-like_N"/>
</dbReference>
<reference evidence="3 4" key="1">
    <citation type="journal article" date="2007" name="J. Bacteriol.">
        <title>Whole-genome analysis of the methyl tert-butyl ether-degrading beta-proteobacterium Methylibium petroleiphilum PM1.</title>
        <authorList>
            <person name="Kane S.R."/>
            <person name="Chakicherla A.Y."/>
            <person name="Chain P.S.G."/>
            <person name="Schmidt R."/>
            <person name="Shin M.W."/>
            <person name="Legler T.C."/>
            <person name="Scow K.M."/>
            <person name="Larimer F.W."/>
            <person name="Lucas S.M."/>
            <person name="Richardson P.M."/>
            <person name="Hristova K.R."/>
        </authorList>
    </citation>
    <scope>NUCLEOTIDE SEQUENCE [LARGE SCALE GENOMIC DNA]</scope>
    <source>
        <strain evidence="4">ATCC BAA-1232 / LMG 22953 / PM1</strain>
    </source>
</reference>
<feature type="domain" description="Glycosyltransferase subfamily 4-like N-terminal" evidence="2">
    <location>
        <begin position="4"/>
        <end position="170"/>
    </location>
</feature>
<sequence length="385" mass="41672">MAAYARALVNRGHTVAAVTTDKSSFPAAARSPSFKVFDGLGLRAYFCPERIKGFRYSNGHVGKALDLFSFERRGMMAAIADFAPDVVHAHWTYEFAWAALDSGYPTVVTAHDSPWKVLRLMPDLYRALRFGMARRVIPRCRYLTAVSADLAVDVQKFTRTPVAVVANPIADDVMASRGCTAESFDSQTLVMVLNGWDAWKNGAAALRAFAIARRANPALRMVCFGWHWEPEGVAQQWARSNGIDAGIDFRGAVPHASILSQMQAGAVLLHPSRLEACSMTIAEALSVGLPVIAGRMTAGVPWQLNDGKAGVLVDVNDPESMARAVLDLTTDPKRWAGFSAAGRARARSLFAADRVVDQYMLQYEAACAASVVSAPHGARARQTVG</sequence>
<dbReference type="HOGENOM" id="CLU_009583_2_5_4"/>
<evidence type="ECO:0000313" key="3">
    <source>
        <dbReference type="EMBL" id="ABM95681.1"/>
    </source>
</evidence>
<dbReference type="Gene3D" id="3.40.50.2000">
    <property type="entry name" value="Glycogen Phosphorylase B"/>
    <property type="match status" value="2"/>
</dbReference>
<dbReference type="EMBL" id="CP000555">
    <property type="protein sequence ID" value="ABM95681.1"/>
    <property type="molecule type" value="Genomic_DNA"/>
</dbReference>
<dbReference type="Pfam" id="PF00534">
    <property type="entry name" value="Glycos_transf_1"/>
    <property type="match status" value="1"/>
</dbReference>
<dbReference type="AlphaFoldDB" id="A2SJE2"/>
<dbReference type="PANTHER" id="PTHR12526:SF630">
    <property type="entry name" value="GLYCOSYLTRANSFERASE"/>
    <property type="match status" value="1"/>
</dbReference>
<keyword evidence="4" id="KW-1185">Reference proteome</keyword>
<dbReference type="PANTHER" id="PTHR12526">
    <property type="entry name" value="GLYCOSYLTRANSFERASE"/>
    <property type="match status" value="1"/>
</dbReference>
<dbReference type="eggNOG" id="COG0438">
    <property type="taxonomic scope" value="Bacteria"/>
</dbReference>
<evidence type="ECO:0000259" key="1">
    <source>
        <dbReference type="Pfam" id="PF00534"/>
    </source>
</evidence>
<dbReference type="Proteomes" id="UP000000366">
    <property type="component" value="Chromosome"/>
</dbReference>
<dbReference type="GO" id="GO:0016757">
    <property type="term" value="F:glycosyltransferase activity"/>
    <property type="evidence" value="ECO:0007669"/>
    <property type="project" value="InterPro"/>
</dbReference>
<dbReference type="CDD" id="cd03801">
    <property type="entry name" value="GT4_PimA-like"/>
    <property type="match status" value="1"/>
</dbReference>
<accession>A2SJE2</accession>
<gene>
    <name evidence="3" type="ordered locus">Mpe_A2727</name>
</gene>
<dbReference type="STRING" id="420662.Mpe_A2727"/>
<dbReference type="SUPFAM" id="SSF53756">
    <property type="entry name" value="UDP-Glycosyltransferase/glycogen phosphorylase"/>
    <property type="match status" value="1"/>
</dbReference>
<evidence type="ECO:0000313" key="4">
    <source>
        <dbReference type="Proteomes" id="UP000000366"/>
    </source>
</evidence>
<dbReference type="Pfam" id="PF13439">
    <property type="entry name" value="Glyco_transf_4"/>
    <property type="match status" value="1"/>
</dbReference>
<organism evidence="3 4">
    <name type="scientific">Methylibium petroleiphilum (strain ATCC BAA-1232 / LMG 22953 / PM1)</name>
    <dbReference type="NCBI Taxonomy" id="420662"/>
    <lineage>
        <taxon>Bacteria</taxon>
        <taxon>Pseudomonadati</taxon>
        <taxon>Pseudomonadota</taxon>
        <taxon>Betaproteobacteria</taxon>
        <taxon>Burkholderiales</taxon>
        <taxon>Sphaerotilaceae</taxon>
        <taxon>Methylibium</taxon>
    </lineage>
</organism>
<protein>
    <submittedName>
        <fullName evidence="3">Glycosyltransferase-like protein</fullName>
    </submittedName>
</protein>
<feature type="domain" description="Glycosyl transferase family 1" evidence="1">
    <location>
        <begin position="189"/>
        <end position="343"/>
    </location>
</feature>
<dbReference type="CAZy" id="GT4">
    <property type="family name" value="Glycosyltransferase Family 4"/>
</dbReference>
<keyword evidence="3" id="KW-0808">Transferase</keyword>
<proteinExistence type="predicted"/>
<evidence type="ECO:0000259" key="2">
    <source>
        <dbReference type="Pfam" id="PF13439"/>
    </source>
</evidence>
<name>A2SJE2_METPP</name>